<evidence type="ECO:0000313" key="2">
    <source>
        <dbReference type="EMBL" id="GAA2253222.1"/>
    </source>
</evidence>
<feature type="transmembrane region" description="Helical" evidence="1">
    <location>
        <begin position="6"/>
        <end position="26"/>
    </location>
</feature>
<evidence type="ECO:0008006" key="4">
    <source>
        <dbReference type="Google" id="ProtNLM"/>
    </source>
</evidence>
<comment type="caution">
    <text evidence="2">The sequence shown here is derived from an EMBL/GenBank/DDBJ whole genome shotgun (WGS) entry which is preliminary data.</text>
</comment>
<keyword evidence="1" id="KW-1133">Transmembrane helix</keyword>
<name>A0ABN3EC92_9ACTN</name>
<dbReference type="RefSeq" id="WP_344637919.1">
    <property type="nucleotide sequence ID" value="NZ_BAAATR010000018.1"/>
</dbReference>
<feature type="transmembrane region" description="Helical" evidence="1">
    <location>
        <begin position="119"/>
        <end position="141"/>
    </location>
</feature>
<dbReference type="Proteomes" id="UP001500305">
    <property type="component" value="Unassembled WGS sequence"/>
</dbReference>
<feature type="transmembrane region" description="Helical" evidence="1">
    <location>
        <begin position="38"/>
        <end position="59"/>
    </location>
</feature>
<gene>
    <name evidence="2" type="ORF">GCM10010430_41220</name>
</gene>
<proteinExistence type="predicted"/>
<dbReference type="EMBL" id="BAAATR010000018">
    <property type="protein sequence ID" value="GAA2253222.1"/>
    <property type="molecule type" value="Genomic_DNA"/>
</dbReference>
<accession>A0ABN3EC92</accession>
<feature type="transmembrane region" description="Helical" evidence="1">
    <location>
        <begin position="65"/>
        <end position="86"/>
    </location>
</feature>
<reference evidence="2 3" key="1">
    <citation type="journal article" date="2019" name="Int. J. Syst. Evol. Microbiol.">
        <title>The Global Catalogue of Microorganisms (GCM) 10K type strain sequencing project: providing services to taxonomists for standard genome sequencing and annotation.</title>
        <authorList>
            <consortium name="The Broad Institute Genomics Platform"/>
            <consortium name="The Broad Institute Genome Sequencing Center for Infectious Disease"/>
            <person name="Wu L."/>
            <person name="Ma J."/>
        </authorList>
    </citation>
    <scope>NUCLEOTIDE SEQUENCE [LARGE SCALE GENOMIC DNA]</scope>
    <source>
        <strain evidence="2 3">JCM 7356</strain>
    </source>
</reference>
<organism evidence="2 3">
    <name type="scientific">Kitasatospora cystarginea</name>
    <dbReference type="NCBI Taxonomy" id="58350"/>
    <lineage>
        <taxon>Bacteria</taxon>
        <taxon>Bacillati</taxon>
        <taxon>Actinomycetota</taxon>
        <taxon>Actinomycetes</taxon>
        <taxon>Kitasatosporales</taxon>
        <taxon>Streptomycetaceae</taxon>
        <taxon>Kitasatospora</taxon>
    </lineage>
</organism>
<keyword evidence="1" id="KW-0812">Transmembrane</keyword>
<sequence length="177" mass="17936">MPHTVLALGAAALTASGCVWYIPAVADLRAGDDRPRSVRLSATACLVWWLGVAGTGLLLLSPATWQLPAALAAGSAVAGAALRLAAVADHRSERREESRYWAEVLPGAPSCLDRPRPQVVLLAWLVAGVSASSVVAVSIVLSARAGTLSGPALAAAACGSVGLSLVTLLVAATRPRS</sequence>
<evidence type="ECO:0000313" key="3">
    <source>
        <dbReference type="Proteomes" id="UP001500305"/>
    </source>
</evidence>
<protein>
    <recommendedName>
        <fullName evidence="4">Secreted protein</fullName>
    </recommendedName>
</protein>
<keyword evidence="3" id="KW-1185">Reference proteome</keyword>
<keyword evidence="1" id="KW-0472">Membrane</keyword>
<feature type="transmembrane region" description="Helical" evidence="1">
    <location>
        <begin position="153"/>
        <end position="172"/>
    </location>
</feature>
<evidence type="ECO:0000256" key="1">
    <source>
        <dbReference type="SAM" id="Phobius"/>
    </source>
</evidence>